<evidence type="ECO:0000256" key="7">
    <source>
        <dbReference type="ARBA" id="ARBA00022695"/>
    </source>
</evidence>
<evidence type="ECO:0000259" key="12">
    <source>
        <dbReference type="Pfam" id="PF02744"/>
    </source>
</evidence>
<dbReference type="UniPathway" id="UPA00214"/>
<comment type="similarity">
    <text evidence="4 10">Belongs to the galactose-1-phosphate uridylyltransferase type 2 family.</text>
</comment>
<evidence type="ECO:0000256" key="9">
    <source>
        <dbReference type="ARBA" id="ARBA00023277"/>
    </source>
</evidence>
<dbReference type="PROSITE" id="PS01163">
    <property type="entry name" value="GAL_P_UDP_TRANSF_II"/>
    <property type="match status" value="1"/>
</dbReference>
<dbReference type="Pfam" id="PF02744">
    <property type="entry name" value="GalP_UDP_tr_C"/>
    <property type="match status" value="1"/>
</dbReference>
<comment type="subcellular location">
    <subcellularLocation>
        <location evidence="2 10">Cytoplasm</location>
    </subcellularLocation>
</comment>
<dbReference type="AlphaFoldDB" id="A0A6I2UCZ0"/>
<feature type="domain" description="Galactose-1-phosphate uridyl transferase N-terminal" evidence="11">
    <location>
        <begin position="45"/>
        <end position="228"/>
    </location>
</feature>
<dbReference type="InterPro" id="IPR005850">
    <property type="entry name" value="GalP_Utransf_C"/>
</dbReference>
<keyword evidence="9 10" id="KW-0119">Carbohydrate metabolism</keyword>
<comment type="caution">
    <text evidence="13">The sequence shown here is derived from an EMBL/GenBank/DDBJ whole genome shotgun (WGS) entry which is preliminary data.</text>
</comment>
<dbReference type="EMBL" id="VUNR01000002">
    <property type="protein sequence ID" value="MSU07609.1"/>
    <property type="molecule type" value="Genomic_DNA"/>
</dbReference>
<comment type="pathway">
    <text evidence="3 10">Carbohydrate metabolism; galactose metabolism.</text>
</comment>
<feature type="domain" description="Galactose-1-phosphate uridyl transferase C-terminal" evidence="12">
    <location>
        <begin position="244"/>
        <end position="441"/>
    </location>
</feature>
<evidence type="ECO:0000313" key="14">
    <source>
        <dbReference type="Proteomes" id="UP000433181"/>
    </source>
</evidence>
<dbReference type="GO" id="GO:0008108">
    <property type="term" value="F:UDP-glucose:hexose-1-phosphate uridylyltransferase activity"/>
    <property type="evidence" value="ECO:0007669"/>
    <property type="project" value="UniProtKB-UniRule"/>
</dbReference>
<evidence type="ECO:0000256" key="1">
    <source>
        <dbReference type="ARBA" id="ARBA00001107"/>
    </source>
</evidence>
<dbReference type="InterPro" id="IPR000766">
    <property type="entry name" value="GalP_uridyl_Trfase_II"/>
</dbReference>
<dbReference type="PANTHER" id="PTHR39191:SF1">
    <property type="entry name" value="DUF4922 DOMAIN-CONTAINING PROTEIN"/>
    <property type="match status" value="1"/>
</dbReference>
<dbReference type="Proteomes" id="UP000433181">
    <property type="component" value="Unassembled WGS sequence"/>
</dbReference>
<evidence type="ECO:0000259" key="11">
    <source>
        <dbReference type="Pfam" id="PF01087"/>
    </source>
</evidence>
<evidence type="ECO:0000256" key="4">
    <source>
        <dbReference type="ARBA" id="ARBA00008706"/>
    </source>
</evidence>
<keyword evidence="7 10" id="KW-0548">Nucleotidyltransferase</keyword>
<dbReference type="InterPro" id="IPR023425">
    <property type="entry name" value="GalP_uridyl_Trfase_II_CS"/>
</dbReference>
<evidence type="ECO:0000256" key="2">
    <source>
        <dbReference type="ARBA" id="ARBA00004496"/>
    </source>
</evidence>
<dbReference type="NCBIfam" id="TIGR01239">
    <property type="entry name" value="galT_2"/>
    <property type="match status" value="1"/>
</dbReference>
<organism evidence="13 14">
    <name type="scientific">Anaerovibrio slackiae</name>
    <dbReference type="NCBI Taxonomy" id="2652309"/>
    <lineage>
        <taxon>Bacteria</taxon>
        <taxon>Bacillati</taxon>
        <taxon>Bacillota</taxon>
        <taxon>Negativicutes</taxon>
        <taxon>Selenomonadales</taxon>
        <taxon>Selenomonadaceae</taxon>
        <taxon>Anaerovibrio</taxon>
    </lineage>
</organism>
<keyword evidence="6 10" id="KW-0808">Transferase</keyword>
<gene>
    <name evidence="10 13" type="primary">galT</name>
    <name evidence="13" type="ORF">FYJ84_01165</name>
</gene>
<evidence type="ECO:0000256" key="10">
    <source>
        <dbReference type="HAMAP-Rule" id="MF_00571"/>
    </source>
</evidence>
<dbReference type="Pfam" id="PF01087">
    <property type="entry name" value="GalP_UDP_transf"/>
    <property type="match status" value="1"/>
</dbReference>
<comment type="catalytic activity">
    <reaction evidence="1 10">
        <text>alpha-D-galactose 1-phosphate + UDP-alpha-D-glucose = alpha-D-glucose 1-phosphate + UDP-alpha-D-galactose</text>
        <dbReference type="Rhea" id="RHEA:13989"/>
        <dbReference type="ChEBI" id="CHEBI:58336"/>
        <dbReference type="ChEBI" id="CHEBI:58601"/>
        <dbReference type="ChEBI" id="CHEBI:58885"/>
        <dbReference type="ChEBI" id="CHEBI:66914"/>
        <dbReference type="EC" id="2.7.7.12"/>
    </reaction>
</comment>
<accession>A0A6I2UCZ0</accession>
<protein>
    <recommendedName>
        <fullName evidence="10">Galactose-1-phosphate uridylyltransferase</fullName>
        <shortName evidence="10">Gal-1-P uridylyltransferase</shortName>
        <ecNumber evidence="10">2.7.7.12</ecNumber>
    </recommendedName>
    <alternativeName>
        <fullName evidence="10">UDP-glucose--hexose-1-phosphate uridylyltransferase</fullName>
    </alternativeName>
</protein>
<dbReference type="EC" id="2.7.7.12" evidence="10"/>
<dbReference type="PIRSF" id="PIRSF006005">
    <property type="entry name" value="GalT_BS"/>
    <property type="match status" value="1"/>
</dbReference>
<dbReference type="NCBIfam" id="NF003629">
    <property type="entry name" value="PRK05270.1-2"/>
    <property type="match status" value="1"/>
</dbReference>
<dbReference type="PANTHER" id="PTHR39191">
    <property type="entry name" value="GALACTOSE-1-PHOSPHATE URIDYLYLTRANSFERASE"/>
    <property type="match status" value="1"/>
</dbReference>
<evidence type="ECO:0000256" key="3">
    <source>
        <dbReference type="ARBA" id="ARBA00004947"/>
    </source>
</evidence>
<dbReference type="GO" id="GO:0006012">
    <property type="term" value="P:galactose metabolic process"/>
    <property type="evidence" value="ECO:0007669"/>
    <property type="project" value="UniProtKB-UniRule"/>
</dbReference>
<keyword evidence="14" id="KW-1185">Reference proteome</keyword>
<evidence type="ECO:0000256" key="8">
    <source>
        <dbReference type="ARBA" id="ARBA00023144"/>
    </source>
</evidence>
<evidence type="ECO:0000313" key="13">
    <source>
        <dbReference type="EMBL" id="MSU07609.1"/>
    </source>
</evidence>
<evidence type="ECO:0000256" key="5">
    <source>
        <dbReference type="ARBA" id="ARBA00022490"/>
    </source>
</evidence>
<keyword evidence="5 10" id="KW-0963">Cytoplasm</keyword>
<dbReference type="HAMAP" id="MF_00571">
    <property type="entry name" value="GalP_UDP_trans"/>
    <property type="match status" value="1"/>
</dbReference>
<dbReference type="GO" id="GO:0005737">
    <property type="term" value="C:cytoplasm"/>
    <property type="evidence" value="ECO:0007669"/>
    <property type="project" value="UniProtKB-SubCell"/>
</dbReference>
<evidence type="ECO:0000256" key="6">
    <source>
        <dbReference type="ARBA" id="ARBA00022679"/>
    </source>
</evidence>
<proteinExistence type="inferred from homology"/>
<dbReference type="InterPro" id="IPR005849">
    <property type="entry name" value="GalP_Utransf_N"/>
</dbReference>
<keyword evidence="8 10" id="KW-0299">Galactose metabolism</keyword>
<sequence length="497" mass="56451">MNYEINRLLNFALQQGLIRESDVFYSANLLLAKLRLDEFVPEKVNEALRVPDEILGRLLDYAAAEGIIEDTANQRDLFDTDLMNCVMPRPSEVIAAFKQDYAASPELATEHYYQMSIASNYIRKARIDKNVVWKTATEYGDLDITINLSKPEKDPRDIAKAKLVKSSSYPKCLLCRENEGFAGHANHPARQTHRLIPLDFGGKEWFLQYSPYTYYNEHCIILNGQHVPMKISRATFENLTEFVTIFPHYFAGSNADLPIVGGSILSHDHYQGGHYTFAMATAPLEKEYEFAGFPDVQAGRIKWPMSALRLTSENRQQLIDLAEHILKKWREYSDESVGVLAYSGEEPHNTITPICRRQGSAYQLDLVLRNNRTDEENPLGIFHPHANVHHIKKENIGLIEVMGLAVLPPRLKENMAKIKAALLSGRETVADDEQLAVHADWYQEIRALHPEIDEENAGQIIRNEIGKVFMQVLTDAGVFKRDAAGMAAFDRFVKECN</sequence>
<name>A0A6I2UCZ0_9FIRM</name>
<reference evidence="13 14" key="1">
    <citation type="submission" date="2019-08" db="EMBL/GenBank/DDBJ databases">
        <title>In-depth cultivation of the pig gut microbiome towards novel bacterial diversity and tailored functional studies.</title>
        <authorList>
            <person name="Wylensek D."/>
            <person name="Hitch T.C.A."/>
            <person name="Clavel T."/>
        </authorList>
    </citation>
    <scope>NUCLEOTIDE SEQUENCE [LARGE SCALE GENOMIC DNA]</scope>
    <source>
        <strain evidence="13 14">WCA-693-APC-5D-A</strain>
    </source>
</reference>